<organism evidence="1 2">
    <name type="scientific">Leminorella richardii</name>
    <dbReference type="NCBI Taxonomy" id="158841"/>
    <lineage>
        <taxon>Bacteria</taxon>
        <taxon>Pseudomonadati</taxon>
        <taxon>Pseudomonadota</taxon>
        <taxon>Gammaproteobacteria</taxon>
        <taxon>Enterobacterales</taxon>
        <taxon>Budviciaceae</taxon>
        <taxon>Leminorella</taxon>
    </lineage>
</organism>
<dbReference type="AlphaFoldDB" id="A0A2X4UM60"/>
<evidence type="ECO:0000313" key="2">
    <source>
        <dbReference type="Proteomes" id="UP000249005"/>
    </source>
</evidence>
<accession>A0A2X4UM60</accession>
<evidence type="ECO:0000313" key="1">
    <source>
        <dbReference type="EMBL" id="SQI40023.1"/>
    </source>
</evidence>
<protein>
    <submittedName>
        <fullName evidence="1">Uncharacterized protein</fullName>
    </submittedName>
</protein>
<sequence>MLFTVDSAVNAQYDNRPSGAIYAQYIEYS</sequence>
<keyword evidence="2" id="KW-1185">Reference proteome</keyword>
<dbReference type="Proteomes" id="UP000249005">
    <property type="component" value="Chromosome 1"/>
</dbReference>
<reference evidence="1 2" key="1">
    <citation type="submission" date="2018-06" db="EMBL/GenBank/DDBJ databases">
        <authorList>
            <consortium name="Pathogen Informatics"/>
            <person name="Doyle S."/>
        </authorList>
    </citation>
    <scope>NUCLEOTIDE SEQUENCE [LARGE SCALE GENOMIC DNA]</scope>
    <source>
        <strain evidence="1 2">NCTC12151</strain>
    </source>
</reference>
<gene>
    <name evidence="1" type="ORF">NCTC12151_01492</name>
</gene>
<name>A0A2X4UM60_9GAMM</name>
<dbReference type="EMBL" id="LS483470">
    <property type="protein sequence ID" value="SQI40023.1"/>
    <property type="molecule type" value="Genomic_DNA"/>
</dbReference>
<proteinExistence type="predicted"/>
<dbReference type="KEGG" id="lri:NCTC12151_01492"/>